<protein>
    <submittedName>
        <fullName evidence="1">Uncharacterized protein</fullName>
    </submittedName>
</protein>
<keyword evidence="2" id="KW-1185">Reference proteome</keyword>
<dbReference type="Proteomes" id="UP000692954">
    <property type="component" value="Unassembled WGS sequence"/>
</dbReference>
<evidence type="ECO:0000313" key="2">
    <source>
        <dbReference type="Proteomes" id="UP000692954"/>
    </source>
</evidence>
<comment type="caution">
    <text evidence="1">The sequence shown here is derived from an EMBL/GenBank/DDBJ whole genome shotgun (WGS) entry which is preliminary data.</text>
</comment>
<reference evidence="1" key="1">
    <citation type="submission" date="2021-01" db="EMBL/GenBank/DDBJ databases">
        <authorList>
            <consortium name="Genoscope - CEA"/>
            <person name="William W."/>
        </authorList>
    </citation>
    <scope>NUCLEOTIDE SEQUENCE</scope>
</reference>
<proteinExistence type="predicted"/>
<organism evidence="1 2">
    <name type="scientific">Paramecium sonneborni</name>
    <dbReference type="NCBI Taxonomy" id="65129"/>
    <lineage>
        <taxon>Eukaryota</taxon>
        <taxon>Sar</taxon>
        <taxon>Alveolata</taxon>
        <taxon>Ciliophora</taxon>
        <taxon>Intramacronucleata</taxon>
        <taxon>Oligohymenophorea</taxon>
        <taxon>Peniculida</taxon>
        <taxon>Parameciidae</taxon>
        <taxon>Paramecium</taxon>
    </lineage>
</organism>
<name>A0A8S1QX90_9CILI</name>
<gene>
    <name evidence="1" type="ORF">PSON_ATCC_30995.1.T1240012</name>
</gene>
<accession>A0A8S1QX90</accession>
<evidence type="ECO:0000313" key="1">
    <source>
        <dbReference type="EMBL" id="CAD8119993.1"/>
    </source>
</evidence>
<sequence>MKIFCSITYNRNSWIEGKLRDNSNRQINEEDTRREDILFSSIYYIINFTDRR</sequence>
<dbReference type="AlphaFoldDB" id="A0A8S1QX90"/>
<dbReference type="EMBL" id="CAJJDN010000124">
    <property type="protein sequence ID" value="CAD8119993.1"/>
    <property type="molecule type" value="Genomic_DNA"/>
</dbReference>